<dbReference type="Gene3D" id="3.40.630.30">
    <property type="match status" value="1"/>
</dbReference>
<evidence type="ECO:0000313" key="5">
    <source>
        <dbReference type="Proteomes" id="UP001060123"/>
    </source>
</evidence>
<evidence type="ECO:0000259" key="3">
    <source>
        <dbReference type="PROSITE" id="PS51186"/>
    </source>
</evidence>
<gene>
    <name evidence="4" type="ORF">N2599_11365</name>
</gene>
<feature type="domain" description="N-acetyltransferase" evidence="3">
    <location>
        <begin position="5"/>
        <end position="152"/>
    </location>
</feature>
<evidence type="ECO:0000313" key="4">
    <source>
        <dbReference type="EMBL" id="UWU12774.1"/>
    </source>
</evidence>
<proteinExistence type="predicted"/>
<evidence type="ECO:0000256" key="2">
    <source>
        <dbReference type="ARBA" id="ARBA00023315"/>
    </source>
</evidence>
<dbReference type="PROSITE" id="PS51186">
    <property type="entry name" value="GNAT"/>
    <property type="match status" value="1"/>
</dbReference>
<keyword evidence="5" id="KW-1185">Reference proteome</keyword>
<dbReference type="InterPro" id="IPR050832">
    <property type="entry name" value="Bact_Acetyltransf"/>
</dbReference>
<evidence type="ECO:0000256" key="1">
    <source>
        <dbReference type="ARBA" id="ARBA00022679"/>
    </source>
</evidence>
<dbReference type="Pfam" id="PF13673">
    <property type="entry name" value="Acetyltransf_10"/>
    <property type="match status" value="1"/>
</dbReference>
<name>A0ABY5XEZ0_RHISU</name>
<keyword evidence="2" id="KW-0012">Acyltransferase</keyword>
<dbReference type="SUPFAM" id="SSF55729">
    <property type="entry name" value="Acyl-CoA N-acyltransferases (Nat)"/>
    <property type="match status" value="1"/>
</dbReference>
<dbReference type="PANTHER" id="PTHR43877:SF1">
    <property type="entry name" value="ACETYLTRANSFERASE"/>
    <property type="match status" value="1"/>
</dbReference>
<dbReference type="EMBL" id="CP104143">
    <property type="protein sequence ID" value="UWU12774.1"/>
    <property type="molecule type" value="Genomic_DNA"/>
</dbReference>
<dbReference type="CDD" id="cd04301">
    <property type="entry name" value="NAT_SF"/>
    <property type="match status" value="1"/>
</dbReference>
<dbReference type="InterPro" id="IPR000182">
    <property type="entry name" value="GNAT_dom"/>
</dbReference>
<organism evidence="4 5">
    <name type="scientific">Rhizobium sullae</name>
    <name type="common">Rhizobium hedysari</name>
    <dbReference type="NCBI Taxonomy" id="50338"/>
    <lineage>
        <taxon>Bacteria</taxon>
        <taxon>Pseudomonadati</taxon>
        <taxon>Pseudomonadota</taxon>
        <taxon>Alphaproteobacteria</taxon>
        <taxon>Hyphomicrobiales</taxon>
        <taxon>Rhizobiaceae</taxon>
        <taxon>Rhizobium/Agrobacterium group</taxon>
        <taxon>Rhizobium</taxon>
    </lineage>
</organism>
<keyword evidence="1" id="KW-0808">Transferase</keyword>
<accession>A0ABY5XEZ0</accession>
<dbReference type="RefSeq" id="WP_027508402.1">
    <property type="nucleotide sequence ID" value="NZ_CP104143.1"/>
</dbReference>
<sequence>MDKGLQIRAAHADDASAISDVIVTALRESNAKDYPPAVIERIEQNFSPTAVLALIGRRKVFVAVSGRRVIGTASLEGDVVRTVFVSPASQGQGVGRRLMAAVEDSAREVGMETLSVPSSVTAEQFYAGLGYRAIRESYHGEERTIIMQRHLVPKD</sequence>
<protein>
    <submittedName>
        <fullName evidence="4">GNAT family N-acetyltransferase</fullName>
    </submittedName>
</protein>
<dbReference type="Proteomes" id="UP001060123">
    <property type="component" value="Chromosome"/>
</dbReference>
<dbReference type="InterPro" id="IPR016181">
    <property type="entry name" value="Acyl_CoA_acyltransferase"/>
</dbReference>
<dbReference type="PANTHER" id="PTHR43877">
    <property type="entry name" value="AMINOALKYLPHOSPHONATE N-ACETYLTRANSFERASE-RELATED-RELATED"/>
    <property type="match status" value="1"/>
</dbReference>
<reference evidence="4" key="1">
    <citation type="submission" date="2022-09" db="EMBL/GenBank/DDBJ databases">
        <title>Australian commercial rhizobial inoculants.</title>
        <authorList>
            <person name="Kohlmeier M.G."/>
            <person name="O'Hara G.W."/>
            <person name="Colombi E."/>
            <person name="Ramsay J.P."/>
            <person name="Terpolilli J."/>
        </authorList>
    </citation>
    <scope>NUCLEOTIDE SEQUENCE</scope>
    <source>
        <strain evidence="4">WSM1592</strain>
    </source>
</reference>